<reference evidence="2 5" key="1">
    <citation type="submission" date="2016-03" db="EMBL/GenBank/DDBJ databases">
        <authorList>
            <person name="Hansen M.J."/>
            <person name="Bojesen A.M."/>
            <person name="Planet P."/>
        </authorList>
    </citation>
    <scope>NUCLEOTIDE SEQUENCE [LARGE SCALE GENOMIC DNA]</scope>
    <source>
        <strain evidence="2 5">HPA 21</strain>
    </source>
</reference>
<sequence>MKDIVWLFPIIFMIHEMEEIIGFRIWLNRNVALVKKYPLLEKIDKSFSYEGFSVAVLEQYLLCILITLLSIYYDNYLIWIGFFIAFVIHLAIHILQSIVIRKYIPALITSITLLPISAMVLNRSINQTDYSNFQIVIVSVCCFIVMILNLIFMHYVMKQITQKYVFKNTLRSKI</sequence>
<feature type="transmembrane region" description="Helical" evidence="1">
    <location>
        <begin position="76"/>
        <end position="96"/>
    </location>
</feature>
<evidence type="ECO:0000313" key="4">
    <source>
        <dbReference type="Proteomes" id="UP000276901"/>
    </source>
</evidence>
<dbReference type="AlphaFoldDB" id="A0AAE6X6L8"/>
<reference evidence="3 4" key="2">
    <citation type="submission" date="2018-11" db="EMBL/GenBank/DDBJ databases">
        <title>Genomic Encyclopedia of Type Strains, Phase IV (KMG-IV): sequencing the most valuable type-strain genomes for metagenomic binning, comparative biology and taxonomic classification.</title>
        <authorList>
            <person name="Goeker M."/>
        </authorList>
    </citation>
    <scope>NUCLEOTIDE SEQUENCE [LARGE SCALE GENOMIC DNA]</scope>
    <source>
        <strain evidence="3 4">DSM 25797</strain>
    </source>
</reference>
<dbReference type="Pfam" id="PF13787">
    <property type="entry name" value="HXXEE"/>
    <property type="match status" value="1"/>
</dbReference>
<evidence type="ECO:0000313" key="5">
    <source>
        <dbReference type="Proteomes" id="UP000502287"/>
    </source>
</evidence>
<dbReference type="Proteomes" id="UP000502287">
    <property type="component" value="Chromosome"/>
</dbReference>
<evidence type="ECO:0000313" key="2">
    <source>
        <dbReference type="EMBL" id="QIM65181.1"/>
    </source>
</evidence>
<keyword evidence="1" id="KW-1133">Transmembrane helix</keyword>
<dbReference type="InterPro" id="IPR025671">
    <property type="entry name" value="HXXEE"/>
</dbReference>
<dbReference type="EMBL" id="CP015029">
    <property type="protein sequence ID" value="QIM65181.1"/>
    <property type="molecule type" value="Genomic_DNA"/>
</dbReference>
<feature type="transmembrane region" description="Helical" evidence="1">
    <location>
        <begin position="47"/>
        <end position="70"/>
    </location>
</feature>
<protein>
    <submittedName>
        <fullName evidence="3">Uncharacterized protein with HXXEE motif</fullName>
    </submittedName>
</protein>
<evidence type="ECO:0000256" key="1">
    <source>
        <dbReference type="SAM" id="Phobius"/>
    </source>
</evidence>
<gene>
    <name evidence="2" type="ORF">A4G17_06900</name>
    <name evidence="3" type="ORF">EDC49_0786</name>
</gene>
<keyword evidence="1" id="KW-0472">Membrane</keyword>
<evidence type="ECO:0000313" key="3">
    <source>
        <dbReference type="EMBL" id="RPE96394.1"/>
    </source>
</evidence>
<feature type="transmembrane region" description="Helical" evidence="1">
    <location>
        <begin position="6"/>
        <end position="27"/>
    </location>
</feature>
<organism evidence="2 5">
    <name type="scientific">Frederiksenia canicola</name>
    <dbReference type="NCBI Taxonomy" id="123824"/>
    <lineage>
        <taxon>Bacteria</taxon>
        <taxon>Pseudomonadati</taxon>
        <taxon>Pseudomonadota</taxon>
        <taxon>Gammaproteobacteria</taxon>
        <taxon>Pasteurellales</taxon>
        <taxon>Pasteurellaceae</taxon>
        <taxon>Frederiksenia</taxon>
    </lineage>
</organism>
<dbReference type="KEGG" id="fcl:A4G17_06900"/>
<dbReference type="RefSeq" id="WP_123956291.1">
    <property type="nucleotide sequence ID" value="NZ_CP015029.1"/>
</dbReference>
<dbReference type="Proteomes" id="UP000276901">
    <property type="component" value="Unassembled WGS sequence"/>
</dbReference>
<name>A0AAE6X6L8_9PAST</name>
<dbReference type="EMBL" id="RKQT01000001">
    <property type="protein sequence ID" value="RPE96394.1"/>
    <property type="molecule type" value="Genomic_DNA"/>
</dbReference>
<accession>A0AAE6X6L8</accession>
<feature type="transmembrane region" description="Helical" evidence="1">
    <location>
        <begin position="133"/>
        <end position="157"/>
    </location>
</feature>
<keyword evidence="4" id="KW-1185">Reference proteome</keyword>
<proteinExistence type="predicted"/>
<keyword evidence="1" id="KW-0812">Transmembrane</keyword>
<feature type="transmembrane region" description="Helical" evidence="1">
    <location>
        <begin position="103"/>
        <end position="121"/>
    </location>
</feature>